<dbReference type="Gene3D" id="6.10.340.10">
    <property type="match status" value="1"/>
</dbReference>
<dbReference type="GO" id="GO:0005524">
    <property type="term" value="F:ATP binding"/>
    <property type="evidence" value="ECO:0007669"/>
    <property type="project" value="UniProtKB-KW"/>
</dbReference>
<evidence type="ECO:0000256" key="8">
    <source>
        <dbReference type="ARBA" id="ARBA00022989"/>
    </source>
</evidence>
<dbReference type="RefSeq" id="WP_264513787.1">
    <property type="nucleotide sequence ID" value="NZ_JAPDDR010000005.1"/>
</dbReference>
<dbReference type="CDD" id="cd00082">
    <property type="entry name" value="HisKA"/>
    <property type="match status" value="1"/>
</dbReference>
<evidence type="ECO:0000256" key="4">
    <source>
        <dbReference type="ARBA" id="ARBA00022553"/>
    </source>
</evidence>
<organism evidence="14 15">
    <name type="scientific">Luteolibacter rhizosphaerae</name>
    <dbReference type="NCBI Taxonomy" id="2989719"/>
    <lineage>
        <taxon>Bacteria</taxon>
        <taxon>Pseudomonadati</taxon>
        <taxon>Verrucomicrobiota</taxon>
        <taxon>Verrucomicrobiia</taxon>
        <taxon>Verrucomicrobiales</taxon>
        <taxon>Verrucomicrobiaceae</taxon>
        <taxon>Luteolibacter</taxon>
    </lineage>
</organism>
<dbReference type="InterPro" id="IPR005467">
    <property type="entry name" value="His_kinase_dom"/>
</dbReference>
<keyword evidence="7" id="KW-0418">Kinase</keyword>
<proteinExistence type="predicted"/>
<keyword evidence="10 11" id="KW-0472">Membrane</keyword>
<evidence type="ECO:0000256" key="1">
    <source>
        <dbReference type="ARBA" id="ARBA00000085"/>
    </source>
</evidence>
<dbReference type="PANTHER" id="PTHR45436:SF5">
    <property type="entry name" value="SENSOR HISTIDINE KINASE TRCS"/>
    <property type="match status" value="1"/>
</dbReference>
<keyword evidence="14" id="KW-0547">Nucleotide-binding</keyword>
<dbReference type="PANTHER" id="PTHR45436">
    <property type="entry name" value="SENSOR HISTIDINE KINASE YKOH"/>
    <property type="match status" value="1"/>
</dbReference>
<evidence type="ECO:0000256" key="3">
    <source>
        <dbReference type="ARBA" id="ARBA00012438"/>
    </source>
</evidence>
<dbReference type="SMART" id="SM00388">
    <property type="entry name" value="HisKA"/>
    <property type="match status" value="1"/>
</dbReference>
<dbReference type="Gene3D" id="1.10.287.130">
    <property type="match status" value="1"/>
</dbReference>
<dbReference type="CDD" id="cd00075">
    <property type="entry name" value="HATPase"/>
    <property type="match status" value="1"/>
</dbReference>
<dbReference type="SMART" id="SM00304">
    <property type="entry name" value="HAMP"/>
    <property type="match status" value="1"/>
</dbReference>
<comment type="subcellular location">
    <subcellularLocation>
        <location evidence="2">Membrane</location>
    </subcellularLocation>
</comment>
<evidence type="ECO:0000256" key="10">
    <source>
        <dbReference type="ARBA" id="ARBA00023136"/>
    </source>
</evidence>
<dbReference type="SUPFAM" id="SSF158472">
    <property type="entry name" value="HAMP domain-like"/>
    <property type="match status" value="1"/>
</dbReference>
<dbReference type="Pfam" id="PF02518">
    <property type="entry name" value="HATPase_c"/>
    <property type="match status" value="1"/>
</dbReference>
<dbReference type="EC" id="2.7.13.3" evidence="3"/>
<feature type="transmembrane region" description="Helical" evidence="11">
    <location>
        <begin position="175"/>
        <end position="198"/>
    </location>
</feature>
<dbReference type="Gene3D" id="3.30.565.10">
    <property type="entry name" value="Histidine kinase-like ATPase, C-terminal domain"/>
    <property type="match status" value="1"/>
</dbReference>
<protein>
    <recommendedName>
        <fullName evidence="3">histidine kinase</fullName>
        <ecNumber evidence="3">2.7.13.3</ecNumber>
    </recommendedName>
</protein>
<dbReference type="EMBL" id="JAPDDR010000005">
    <property type="protein sequence ID" value="MCW1914263.1"/>
    <property type="molecule type" value="Genomic_DNA"/>
</dbReference>
<feature type="domain" description="HAMP" evidence="13">
    <location>
        <begin position="199"/>
        <end position="252"/>
    </location>
</feature>
<evidence type="ECO:0000256" key="7">
    <source>
        <dbReference type="ARBA" id="ARBA00022777"/>
    </source>
</evidence>
<evidence type="ECO:0000256" key="2">
    <source>
        <dbReference type="ARBA" id="ARBA00004370"/>
    </source>
</evidence>
<dbReference type="InterPro" id="IPR003594">
    <property type="entry name" value="HATPase_dom"/>
</dbReference>
<keyword evidence="14" id="KW-0067">ATP-binding</keyword>
<evidence type="ECO:0000256" key="11">
    <source>
        <dbReference type="SAM" id="Phobius"/>
    </source>
</evidence>
<keyword evidence="9" id="KW-0902">Two-component regulatory system</keyword>
<dbReference type="InterPro" id="IPR003660">
    <property type="entry name" value="HAMP_dom"/>
</dbReference>
<dbReference type="Pfam" id="PF00512">
    <property type="entry name" value="HisKA"/>
    <property type="match status" value="1"/>
</dbReference>
<dbReference type="CDD" id="cd06225">
    <property type="entry name" value="HAMP"/>
    <property type="match status" value="1"/>
</dbReference>
<evidence type="ECO:0000256" key="5">
    <source>
        <dbReference type="ARBA" id="ARBA00022679"/>
    </source>
</evidence>
<keyword evidence="6 11" id="KW-0812">Transmembrane</keyword>
<comment type="catalytic activity">
    <reaction evidence="1">
        <text>ATP + protein L-histidine = ADP + protein N-phospho-L-histidine.</text>
        <dbReference type="EC" id="2.7.13.3"/>
    </reaction>
</comment>
<dbReference type="InterPro" id="IPR036890">
    <property type="entry name" value="HATPase_C_sf"/>
</dbReference>
<dbReference type="SMART" id="SM00387">
    <property type="entry name" value="HATPase_c"/>
    <property type="match status" value="1"/>
</dbReference>
<evidence type="ECO:0000256" key="6">
    <source>
        <dbReference type="ARBA" id="ARBA00022692"/>
    </source>
</evidence>
<reference evidence="14" key="1">
    <citation type="submission" date="2022-10" db="EMBL/GenBank/DDBJ databases">
        <title>Luteolibacter sp. GHJ8, whole genome shotgun sequencing project.</title>
        <authorList>
            <person name="Zhao G."/>
            <person name="Shen L."/>
        </authorList>
    </citation>
    <scope>NUCLEOTIDE SEQUENCE</scope>
    <source>
        <strain evidence="14">GHJ8</strain>
    </source>
</reference>
<evidence type="ECO:0000259" key="13">
    <source>
        <dbReference type="PROSITE" id="PS50885"/>
    </source>
</evidence>
<keyword evidence="8 11" id="KW-1133">Transmembrane helix</keyword>
<name>A0ABT3G349_9BACT</name>
<keyword evidence="4" id="KW-0597">Phosphoprotein</keyword>
<evidence type="ECO:0000259" key="12">
    <source>
        <dbReference type="PROSITE" id="PS50109"/>
    </source>
</evidence>
<dbReference type="InterPro" id="IPR004358">
    <property type="entry name" value="Sig_transdc_His_kin-like_C"/>
</dbReference>
<dbReference type="PROSITE" id="PS50885">
    <property type="entry name" value="HAMP"/>
    <property type="match status" value="1"/>
</dbReference>
<dbReference type="SUPFAM" id="SSF55874">
    <property type="entry name" value="ATPase domain of HSP90 chaperone/DNA topoisomerase II/histidine kinase"/>
    <property type="match status" value="1"/>
</dbReference>
<evidence type="ECO:0000256" key="9">
    <source>
        <dbReference type="ARBA" id="ARBA00023012"/>
    </source>
</evidence>
<gene>
    <name evidence="14" type="ORF">OJ996_11800</name>
</gene>
<dbReference type="Proteomes" id="UP001165653">
    <property type="component" value="Unassembled WGS sequence"/>
</dbReference>
<dbReference type="InterPro" id="IPR003661">
    <property type="entry name" value="HisK_dim/P_dom"/>
</dbReference>
<keyword evidence="15" id="KW-1185">Reference proteome</keyword>
<evidence type="ECO:0000313" key="14">
    <source>
        <dbReference type="EMBL" id="MCW1914263.1"/>
    </source>
</evidence>
<dbReference type="PRINTS" id="PR00344">
    <property type="entry name" value="BCTRLSENSOR"/>
</dbReference>
<feature type="domain" description="Histidine kinase" evidence="12">
    <location>
        <begin position="260"/>
        <end position="475"/>
    </location>
</feature>
<dbReference type="SUPFAM" id="SSF47384">
    <property type="entry name" value="Homodimeric domain of signal transducing histidine kinase"/>
    <property type="match status" value="1"/>
</dbReference>
<accession>A0ABT3G349</accession>
<dbReference type="PROSITE" id="PS50109">
    <property type="entry name" value="HIS_KIN"/>
    <property type="match status" value="1"/>
</dbReference>
<keyword evidence="5" id="KW-0808">Transferase</keyword>
<dbReference type="InterPro" id="IPR036097">
    <property type="entry name" value="HisK_dim/P_sf"/>
</dbReference>
<evidence type="ECO:0000313" key="15">
    <source>
        <dbReference type="Proteomes" id="UP001165653"/>
    </source>
</evidence>
<sequence>MRRYFQSVRWSMMLWYGLILLVLIAGLCLLAFRLAANDKTDQIDREIRGFQGTFFRALFASKPVEKKNEKKSDMDEIRERLRNPGDVSAFPPELHALFSGEGGGCYLAFWDADGSPLFVSANAPEGLTPPVQATDGPPRYVEKKNFREHHRKGSDGISSIIGRDISAEQGDLVRFGLLLALGGGALWLLGLSGGWWLAGRALKPIDDIGLTATRIAAGNLDQRIEIANTDNELGRLGRVLNETFDRLSDAIERQKRFTGDASHELRTPVTIILSETQRALKREREPEQYREIIGTCRAAAERMRALVESLLILAKQDLPTVGAAHVPCDLAEITAGVADLLQPMADEHATKIERELSPALLQGDPHSLAMVVQNLLSNALVHPPAGGIVRVRTLLRSEGSLLEVSDSGPGIPAEHLPHLFDRFYRADSARGPANGHTGLGLAIARSVVESHGGKIEVESSPAGGTLFRVVFPAAS</sequence>
<dbReference type="InterPro" id="IPR050428">
    <property type="entry name" value="TCS_sensor_his_kinase"/>
</dbReference>
<dbReference type="Pfam" id="PF00672">
    <property type="entry name" value="HAMP"/>
    <property type="match status" value="1"/>
</dbReference>
<comment type="caution">
    <text evidence="14">The sequence shown here is derived from an EMBL/GenBank/DDBJ whole genome shotgun (WGS) entry which is preliminary data.</text>
</comment>